<dbReference type="PANTHER" id="PTHR47027:SF25">
    <property type="entry name" value="REVERSE TRANSCRIPTASE DOMAIN-CONTAINING PROTEIN"/>
    <property type="match status" value="1"/>
</dbReference>
<sequence length="181" mass="20294">MLKAEAKTLPVIFQNILQNVCINEEIPNNWKKGLIVKLPKKGDASDCNNWRGITPLSITSNIFTHIILQCITAAAGDQLLCQEQAGIRKGKSCIDNIFELQGKSERLSQIANTIGLKINKKKMYTLCKNITDVDHVTLNDKPIRNVDEFTYLDTKITMDGDCIHEINTRIGKANQTNHLVC</sequence>
<dbReference type="PANTHER" id="PTHR47027">
    <property type="entry name" value="REVERSE TRANSCRIPTASE DOMAIN-CONTAINING PROTEIN"/>
    <property type="match status" value="1"/>
</dbReference>
<protein>
    <submittedName>
        <fullName evidence="2">Uncharacterized protein LOC115220485</fullName>
    </submittedName>
</protein>
<evidence type="ECO:0000313" key="1">
    <source>
        <dbReference type="Proteomes" id="UP000515154"/>
    </source>
</evidence>
<evidence type="ECO:0000313" key="2">
    <source>
        <dbReference type="RefSeq" id="XP_029646514.1"/>
    </source>
</evidence>
<dbReference type="AlphaFoldDB" id="A0A6P7T6V7"/>
<dbReference type="RefSeq" id="XP_029646514.1">
    <property type="nucleotide sequence ID" value="XM_029790654.1"/>
</dbReference>
<gene>
    <name evidence="2" type="primary">LOC115220485</name>
</gene>
<accession>A0A6P7T6V7</accession>
<dbReference type="Proteomes" id="UP000515154">
    <property type="component" value="Linkage group LG1"/>
</dbReference>
<keyword evidence="1" id="KW-1185">Reference proteome</keyword>
<dbReference type="KEGG" id="osn:115220485"/>
<proteinExistence type="predicted"/>
<name>A0A6P7T6V7_9MOLL</name>
<organism evidence="1 2">
    <name type="scientific">Octopus sinensis</name>
    <name type="common">East Asian common octopus</name>
    <dbReference type="NCBI Taxonomy" id="2607531"/>
    <lineage>
        <taxon>Eukaryota</taxon>
        <taxon>Metazoa</taxon>
        <taxon>Spiralia</taxon>
        <taxon>Lophotrochozoa</taxon>
        <taxon>Mollusca</taxon>
        <taxon>Cephalopoda</taxon>
        <taxon>Coleoidea</taxon>
        <taxon>Octopodiformes</taxon>
        <taxon>Octopoda</taxon>
        <taxon>Incirrata</taxon>
        <taxon>Octopodidae</taxon>
        <taxon>Octopus</taxon>
    </lineage>
</organism>
<reference evidence="2" key="1">
    <citation type="submission" date="2025-08" db="UniProtKB">
        <authorList>
            <consortium name="RefSeq"/>
        </authorList>
    </citation>
    <scope>IDENTIFICATION</scope>
</reference>